<evidence type="ECO:0000256" key="1">
    <source>
        <dbReference type="SAM" id="MobiDB-lite"/>
    </source>
</evidence>
<dbReference type="EMBL" id="ATBP01002474">
    <property type="protein sequence ID" value="ETR65820.1"/>
    <property type="molecule type" value="Genomic_DNA"/>
</dbReference>
<feature type="region of interest" description="Disordered" evidence="1">
    <location>
        <begin position="1"/>
        <end position="20"/>
    </location>
</feature>
<proteinExistence type="predicted"/>
<accession>A0A1V1NT96</accession>
<sequence length="178" mass="18284">ADQLDGKEAPSGDIVGTTDSQTLTNKILTSPDINGGTMDNVSIGDTSPGSGKFTLLSVSNGATLTGTLTLNNNAIQLSNTTLLTIATQARNITIPDKSGIVVVTDDGTAGTGEIAFANTSSSITLTANDQDVILVSGNSTITLPDATTAQGKSFIIKKWTLEIQSQLAGQLMEKQILS</sequence>
<feature type="compositionally biased region" description="Basic and acidic residues" evidence="1">
    <location>
        <begin position="1"/>
        <end position="10"/>
    </location>
</feature>
<evidence type="ECO:0000313" key="3">
    <source>
        <dbReference type="Proteomes" id="UP000189670"/>
    </source>
</evidence>
<gene>
    <name evidence="2" type="ORF">OMM_13669</name>
</gene>
<reference evidence="3" key="1">
    <citation type="submission" date="2012-11" db="EMBL/GenBank/DDBJ databases">
        <authorList>
            <person name="Lucero-Rivera Y.E."/>
            <person name="Tovar-Ramirez D."/>
        </authorList>
    </citation>
    <scope>NUCLEOTIDE SEQUENCE [LARGE SCALE GENOMIC DNA]</scope>
    <source>
        <strain evidence="3">Araruama</strain>
    </source>
</reference>
<protein>
    <submittedName>
        <fullName evidence="2">Uncharacterized protein</fullName>
    </submittedName>
</protein>
<dbReference type="AlphaFoldDB" id="A0A1V1NT96"/>
<feature type="non-terminal residue" evidence="2">
    <location>
        <position position="1"/>
    </location>
</feature>
<dbReference type="Proteomes" id="UP000189670">
    <property type="component" value="Unassembled WGS sequence"/>
</dbReference>
<organism evidence="2 3">
    <name type="scientific">Candidatus Magnetoglobus multicellularis str. Araruama</name>
    <dbReference type="NCBI Taxonomy" id="890399"/>
    <lineage>
        <taxon>Bacteria</taxon>
        <taxon>Pseudomonadati</taxon>
        <taxon>Thermodesulfobacteriota</taxon>
        <taxon>Desulfobacteria</taxon>
        <taxon>Desulfobacterales</taxon>
        <taxon>Desulfobacteraceae</taxon>
        <taxon>Candidatus Magnetoglobus</taxon>
    </lineage>
</organism>
<evidence type="ECO:0000313" key="2">
    <source>
        <dbReference type="EMBL" id="ETR65820.1"/>
    </source>
</evidence>
<name>A0A1V1NT96_9BACT</name>
<comment type="caution">
    <text evidence="2">The sequence shown here is derived from an EMBL/GenBank/DDBJ whole genome shotgun (WGS) entry which is preliminary data.</text>
</comment>